<proteinExistence type="predicted"/>
<dbReference type="EC" id="2.7.7.48" evidence="1"/>
<sequence length="2124" mass="245722">MATQSQRAFTVTTRLGAATTVSSTISQRIGSSSDLERFARGLVDRYFPANYQEYKQYRRFMHDIVCVGLVDAGFYSKESLSLADFNLTSDDKRINDQRPDLYTIEDRTIRVCEVSLSFDVDTMEAEKSTKYDDLFNFLESKGYTVLYRTLVVDLTDPEWEDSIPVLGETHRTMLNRFVSNLIIYHATPKGMSLREQSIKKIDINFPFTYEKEPLIRDFSAYLNIQQPSPETFDYLTEGFGKLDLGDQRVHDYIDALTDTILTKKPHERPFPNPRPLEPKKFLEDWEKYKSLPSTKSKPPVVLQLGAPTLTDETNLTSREELYKLTETPHYGGYVDHIKSTRTTLEEFREYPILRLHLTDSELESEMMSGPGRKKYLKSKGLQSERKAPTHISPNSEHIFLVNELIDLVSNQDSEDYLLPYVRSDYEVTGNNMGDLVNKSMKVLRSDGTDFLLQFYSRLSSEIILNSMRRRKQREYVLGHSGFEGIYFLIAPGPQLRTETNVEFVKIISFTEPIVHQLSRSWLPIGDHWESEWCSVDTDRLKHWCRSRDRVNLSIIGSAEKLVTSEVEPLDALKEEVNLKNYALMALIYLENKNSTSITIQTTRYVMMKSLGDKQLNSLFSKFPERCSSVIQSLVMIRMIDFAKTVCGAETSDFVRVQSVKRDDNLGTLDETSTGVVGAVPRIFTNGPNVPIKYIINEIYWCMMYNKDRQNQAQDAMKILKKIAKEERNLIKQVDDLPNDNHKIHYVFGFHPTQSDVEHIKTDRPRGQYYSRLAVSIGIALQDHHKENFSPNGSWLTASKVNSILMKNLSEYATFKASVKEIQSLVENDDLNHIKKIGSRTKCIELIHSIVSDEKMTVARDVAMQFSGVNSSNFKTVIQIFKKNQIGGVREILILYIKARVLINLSEEICRLLSKSDKRETLTKGKDKRLMMRGDYEELSSSFPEGTPLYVVKNSYDMATWCQKFIPTIFLPIFNHHSEGLQNLYELCKFVLLNHCLKEIEYPRKLVEQWIKHPEIEHSESHMEYYKRKFLQDRVPKMVNFSNMGQGILHYCSTVMALSASSLRDHLFTKCLEKLGRPSAIKWKTRVGSDDKGDTIMADMTCEDYIYQLQLFEQCALASERLHAMELSVKSASGNVIYEFNSAYMANLEVQSPIIKFTLAAVDMIGTDSCAGFVNESYSRIRQLRENGASSFVCYIAHCMNKLHHDQIFRTGKFMTNDPTSIFQLPPRNIPYDLGIYPIYDCDLQDMIGPDYHNYIAFTDKETPEYILRMVYTEAFDIEENQLSNDENLYKKTDFRINQGLVKQLVNMRERLNLSREEIQNYLTQNPFLLIRGPLDVTETSIVIASKLFTRGAATSLRRTSPAIYIGRLAAFESAKAWNVMVTNEDETQTQMKMTFRQYIEFIKTQMSNCKYETSLKDYKVLIFPQHNSYEVVRTYVNVHGIRKHVTKMLSQSVRTWTLNNYNYNFSSSLKSMLETSFGLAKTAPPEEVKELRKHIPFDLSSYEGFINDCQAKGVRPLDIFFYMQSFYKNSQTKKAQVFATGPSTTTLNLTLSNLKRYNHMSGSIMDIDPRMDDKMRESEHSLFKDLEALKLAFNMRMLETQGAIKSKADTSVLDLMVDSNVTYRSKIETILRSIKSIRSFDNQTKKMILLLASTVLTVNEFKHKLLDWRQLSYTYVKQQRKNEHGNWVGDLQVLVHFMNECYMIHHTSGYYYVETNRIVDNSDFHQSFLIILRILGIDKEYFTRLTDIEYGMWYLMPKGVYKSRGPMKNKFRLNLQFNHNFQFVRLNDLSDFKLETTVNKSGATVLTLRSKTRGHINVSHFPGHYHPVEIPKSTKFNWELFVNGLRAVKLFKNRKWFFDGRLHPFTTKESVDILRNHVRPLEMKEISDETSTKIQDFIEEFEINTGDTFDMTHELVSRPITAPQLNADFNRQMDNASGGKSIMEMFQQAANQLSSEAWDAGSFDADDFGNMEDDMAGFVLALGENQQKKKKDFYTITNLKLNQSFILRVLDLFFKGSNILAEDKRDLPDYAIHVMKETHEELDDSMKFLFVQLRNYIINRISTVTGSSIDTVYTAILKMSQRKKNYQTLKRLNKYLDESGSGDEFYDMLGYESEQASDSDGEFD</sequence>
<evidence type="ECO:0000256" key="7">
    <source>
        <dbReference type="SAM" id="Coils"/>
    </source>
</evidence>
<dbReference type="PROSITE" id="PS50525">
    <property type="entry name" value="RDRP_SSRNA_NEG_SEG"/>
    <property type="match status" value="1"/>
</dbReference>
<name>A0A9E8AD83_9VIRU</name>
<evidence type="ECO:0000256" key="4">
    <source>
        <dbReference type="ARBA" id="ARBA00030285"/>
    </source>
</evidence>
<dbReference type="Pfam" id="PF04196">
    <property type="entry name" value="Bunya_RdRp"/>
    <property type="match status" value="2"/>
</dbReference>
<evidence type="ECO:0000256" key="1">
    <source>
        <dbReference type="ARBA" id="ARBA00012494"/>
    </source>
</evidence>
<feature type="domain" description="RdRp catalytic" evidence="8">
    <location>
        <begin position="940"/>
        <end position="1128"/>
    </location>
</feature>
<dbReference type="GO" id="GO:0039694">
    <property type="term" value="P:viral RNA genome replication"/>
    <property type="evidence" value="ECO:0007669"/>
    <property type="project" value="InterPro"/>
</dbReference>
<evidence type="ECO:0000256" key="5">
    <source>
        <dbReference type="ARBA" id="ARBA00030436"/>
    </source>
</evidence>
<keyword evidence="3" id="KW-0808">Transferase</keyword>
<dbReference type="InterPro" id="IPR007099">
    <property type="entry name" value="RNA-dir_pol_NSvirus"/>
</dbReference>
<evidence type="ECO:0000313" key="9">
    <source>
        <dbReference type="EMBL" id="UYL95510.1"/>
    </source>
</evidence>
<keyword evidence="7" id="KW-0175">Coiled coil</keyword>
<keyword evidence="9" id="KW-0548">Nucleotidyltransferase</keyword>
<accession>A0A9E8AD83</accession>
<dbReference type="GO" id="GO:0003968">
    <property type="term" value="F:RNA-directed RNA polymerase activity"/>
    <property type="evidence" value="ECO:0007669"/>
    <property type="project" value="UniProtKB-KW"/>
</dbReference>
<evidence type="ECO:0000256" key="2">
    <source>
        <dbReference type="ARBA" id="ARBA00018602"/>
    </source>
</evidence>
<evidence type="ECO:0000259" key="8">
    <source>
        <dbReference type="PROSITE" id="PS50525"/>
    </source>
</evidence>
<dbReference type="GO" id="GO:0006351">
    <property type="term" value="P:DNA-templated transcription"/>
    <property type="evidence" value="ECO:0007669"/>
    <property type="project" value="InterPro"/>
</dbReference>
<dbReference type="InterPro" id="IPR007322">
    <property type="entry name" value="RNA_pol_bunyavir"/>
</dbReference>
<evidence type="ECO:0000256" key="3">
    <source>
        <dbReference type="ARBA" id="ARBA00022679"/>
    </source>
</evidence>
<feature type="coiled-coil region" evidence="7">
    <location>
        <begin position="1297"/>
        <end position="1324"/>
    </location>
</feature>
<keyword evidence="9" id="KW-0696">RNA-directed RNA polymerase</keyword>
<organism evidence="9">
    <name type="scientific">Zhangzhou tick virus 1</name>
    <dbReference type="NCBI Taxonomy" id="2972284"/>
    <lineage>
        <taxon>Viruses</taxon>
        <taxon>Riboviria</taxon>
        <taxon>Orthornavirae</taxon>
        <taxon>Negarnaviricota</taxon>
        <taxon>Polyploviricotina</taxon>
        <taxon>Bunyaviricetes</taxon>
        <taxon>Elliovirales</taxon>
        <taxon>Peribunyaviridae</taxon>
    </lineage>
</organism>
<protein>
    <recommendedName>
        <fullName evidence="2">RNA-directed RNA polymerase L</fullName>
        <ecNumber evidence="1">2.7.7.48</ecNumber>
    </recommendedName>
    <alternativeName>
        <fullName evidence="4">Large structural protein</fullName>
    </alternativeName>
    <alternativeName>
        <fullName evidence="6">Replicase</fullName>
    </alternativeName>
    <alternativeName>
        <fullName evidence="5">Transcriptase</fullName>
    </alternativeName>
</protein>
<dbReference type="EMBL" id="ON746482">
    <property type="protein sequence ID" value="UYL95510.1"/>
    <property type="molecule type" value="Viral_cRNA"/>
</dbReference>
<evidence type="ECO:0000256" key="6">
    <source>
        <dbReference type="ARBA" id="ARBA00031012"/>
    </source>
</evidence>
<reference evidence="9" key="1">
    <citation type="submission" date="2022-05" db="EMBL/GenBank/DDBJ databases">
        <authorList>
            <person name="Cao W."/>
            <person name="Jia N."/>
            <person name="Lam T.T.-Y."/>
            <person name="Ni X."/>
            <person name="Liu J."/>
        </authorList>
    </citation>
    <scope>NUCLEOTIDE SEQUENCE</scope>
    <source>
        <strain evidence="9">TIGMIC 1</strain>
    </source>
</reference>